<proteinExistence type="predicted"/>
<dbReference type="Proteomes" id="UP000464214">
    <property type="component" value="Chromosome"/>
</dbReference>
<dbReference type="RefSeq" id="WP_160692812.1">
    <property type="nucleotide sequence ID" value="NZ_CP047897.1"/>
</dbReference>
<accession>A0A6P1P0K7</accession>
<dbReference type="AlphaFoldDB" id="A0A6P1P0K7"/>
<sequence length="158" mass="18286">MLLFFILICVRVISELYKLAKGKPPIDAKAYIPLLLLTLTLLDFFFNPLNIDLEKAYGKILFRACYEGTQNQATFKLREENTFELHATGAFFYDEFFLGSYIQKGDTLILDFRGKKPAHFSDKLFMDNHNRILTINRKVNDGTLLALPFYYGYCKGTN</sequence>
<organism evidence="1 2">
    <name type="scientific">Nibribacter ruber</name>
    <dbReference type="NCBI Taxonomy" id="2698458"/>
    <lineage>
        <taxon>Bacteria</taxon>
        <taxon>Pseudomonadati</taxon>
        <taxon>Bacteroidota</taxon>
        <taxon>Cytophagia</taxon>
        <taxon>Cytophagales</taxon>
        <taxon>Hymenobacteraceae</taxon>
        <taxon>Nibribacter</taxon>
    </lineage>
</organism>
<evidence type="ECO:0000313" key="2">
    <source>
        <dbReference type="Proteomes" id="UP000464214"/>
    </source>
</evidence>
<name>A0A6P1P0K7_9BACT</name>
<evidence type="ECO:0000313" key="1">
    <source>
        <dbReference type="EMBL" id="QHL88424.1"/>
    </source>
</evidence>
<dbReference type="KEGG" id="nib:GU926_13670"/>
<keyword evidence="2" id="KW-1185">Reference proteome</keyword>
<dbReference type="EMBL" id="CP047897">
    <property type="protein sequence ID" value="QHL88424.1"/>
    <property type="molecule type" value="Genomic_DNA"/>
</dbReference>
<reference evidence="1 2" key="1">
    <citation type="submission" date="2020-01" db="EMBL/GenBank/DDBJ databases">
        <authorList>
            <person name="Kim M."/>
        </authorList>
    </citation>
    <scope>NUCLEOTIDE SEQUENCE [LARGE SCALE GENOMIC DNA]</scope>
    <source>
        <strain evidence="1 2">BT10</strain>
    </source>
</reference>
<gene>
    <name evidence="1" type="ORF">GU926_13670</name>
</gene>
<protein>
    <submittedName>
        <fullName evidence="1">Uncharacterized protein</fullName>
    </submittedName>
</protein>